<evidence type="ECO:0000256" key="2">
    <source>
        <dbReference type="ARBA" id="ARBA00022692"/>
    </source>
</evidence>
<dbReference type="OrthoDB" id="9809599at2"/>
<dbReference type="Gene3D" id="1.20.1250.20">
    <property type="entry name" value="MFS general substrate transporter like domains"/>
    <property type="match status" value="2"/>
</dbReference>
<sequence length="380" mass="41506">MQLINKQRISLSVYFFLAGFNFSSWASRIPTIKNALDLNEAELGSVLLTMPVSSLIGLPLSGWLVSKLETRIPLSVAFLINSVCLLFIALANSVFALVVTLFLFSLSMRIFNIAVNTQAITLQKQYDRKINGSFHGLWSTGGIVGVAFTTLLVSLNVGMLPHLLTVSIITVLTGLASYRFLLRNDRSTSGNKLAFGKPDPYILYLGLLVFFAAVCEGGMFDWSGIYFQQVVNEEVFTAGYLTFMSFMAFSRFVSDRIVDRIGMATTYMLSALLIFSGITISIIFPSFWPAMIGFSLVGFGTASVIPMTYTLAGASQKYSPGIAISIIATFGIVGMLIGPPMIGFLAHAFNLKVSFVAFALAGIMLIPISKLFFRLQQSYA</sequence>
<dbReference type="KEGG" id="pko:PKOR_14040"/>
<dbReference type="STRING" id="400092.PKOR_14040"/>
<gene>
    <name evidence="7" type="ORF">PKOR_14040</name>
</gene>
<comment type="subcellular location">
    <subcellularLocation>
        <location evidence="1">Membrane</location>
        <topology evidence="1">Multi-pass membrane protein</topology>
    </subcellularLocation>
</comment>
<dbReference type="PANTHER" id="PTHR23514:SF13">
    <property type="entry name" value="INNER MEMBRANE PROTEIN YBJJ"/>
    <property type="match status" value="1"/>
</dbReference>
<dbReference type="PROSITE" id="PS50850">
    <property type="entry name" value="MFS"/>
    <property type="match status" value="1"/>
</dbReference>
<feature type="transmembrane region" description="Helical" evidence="5">
    <location>
        <begin position="265"/>
        <end position="284"/>
    </location>
</feature>
<reference evidence="7 8" key="1">
    <citation type="journal article" date="2015" name="Sci. Rep.">
        <title>Unraveling adaptation of Pontibacter korlensis to radiation and infertility in desert through complete genome and comparative transcriptomic analysis.</title>
        <authorList>
            <person name="Dai J."/>
            <person name="Dai W."/>
            <person name="Qiu C."/>
            <person name="Yang Z."/>
            <person name="Zhang Y."/>
            <person name="Zhou M."/>
            <person name="Zhang L."/>
            <person name="Fang C."/>
            <person name="Gao Q."/>
            <person name="Yang Q."/>
            <person name="Li X."/>
            <person name="Wang Z."/>
            <person name="Wang Z."/>
            <person name="Jia Z."/>
            <person name="Chen X."/>
        </authorList>
    </citation>
    <scope>NUCLEOTIDE SEQUENCE [LARGE SCALE GENOMIC DNA]</scope>
    <source>
        <strain evidence="7 8">X14-1T</strain>
    </source>
</reference>
<dbReference type="InterPro" id="IPR051788">
    <property type="entry name" value="MFS_Transporter"/>
</dbReference>
<accession>A0A0E3ZF02</accession>
<dbReference type="HOGENOM" id="CLU_035309_1_1_10"/>
<dbReference type="Pfam" id="PF07690">
    <property type="entry name" value="MFS_1"/>
    <property type="match status" value="1"/>
</dbReference>
<name>A0A0E3ZF02_9BACT</name>
<feature type="transmembrane region" description="Helical" evidence="5">
    <location>
        <begin position="44"/>
        <end position="65"/>
    </location>
</feature>
<dbReference type="GO" id="GO:0016020">
    <property type="term" value="C:membrane"/>
    <property type="evidence" value="ECO:0007669"/>
    <property type="project" value="UniProtKB-SubCell"/>
</dbReference>
<proteinExistence type="predicted"/>
<evidence type="ECO:0000313" key="7">
    <source>
        <dbReference type="EMBL" id="AKD04013.1"/>
    </source>
</evidence>
<evidence type="ECO:0000259" key="6">
    <source>
        <dbReference type="PROSITE" id="PS50850"/>
    </source>
</evidence>
<feature type="transmembrane region" description="Helical" evidence="5">
    <location>
        <begin position="355"/>
        <end position="373"/>
    </location>
</feature>
<organism evidence="7 8">
    <name type="scientific">Pontibacter korlensis</name>
    <dbReference type="NCBI Taxonomy" id="400092"/>
    <lineage>
        <taxon>Bacteria</taxon>
        <taxon>Pseudomonadati</taxon>
        <taxon>Bacteroidota</taxon>
        <taxon>Cytophagia</taxon>
        <taxon>Cytophagales</taxon>
        <taxon>Hymenobacteraceae</taxon>
        <taxon>Pontibacter</taxon>
    </lineage>
</organism>
<feature type="transmembrane region" description="Helical" evidence="5">
    <location>
        <begin position="163"/>
        <end position="181"/>
    </location>
</feature>
<evidence type="ECO:0000256" key="4">
    <source>
        <dbReference type="ARBA" id="ARBA00023136"/>
    </source>
</evidence>
<protein>
    <submittedName>
        <fullName evidence="7">MFS transporter</fullName>
    </submittedName>
</protein>
<keyword evidence="4 5" id="KW-0472">Membrane</keyword>
<feature type="transmembrane region" description="Helical" evidence="5">
    <location>
        <begin position="235"/>
        <end position="253"/>
    </location>
</feature>
<dbReference type="InterPro" id="IPR011701">
    <property type="entry name" value="MFS"/>
</dbReference>
<keyword evidence="3 5" id="KW-1133">Transmembrane helix</keyword>
<feature type="transmembrane region" description="Helical" evidence="5">
    <location>
        <begin position="324"/>
        <end position="349"/>
    </location>
</feature>
<evidence type="ECO:0000256" key="3">
    <source>
        <dbReference type="ARBA" id="ARBA00022989"/>
    </source>
</evidence>
<dbReference type="GO" id="GO:0022857">
    <property type="term" value="F:transmembrane transporter activity"/>
    <property type="evidence" value="ECO:0007669"/>
    <property type="project" value="InterPro"/>
</dbReference>
<dbReference type="PANTHER" id="PTHR23514">
    <property type="entry name" value="BYPASS OF STOP CODON PROTEIN 6"/>
    <property type="match status" value="1"/>
</dbReference>
<keyword evidence="8" id="KW-1185">Reference proteome</keyword>
<dbReference type="SUPFAM" id="SSF103473">
    <property type="entry name" value="MFS general substrate transporter"/>
    <property type="match status" value="1"/>
</dbReference>
<dbReference type="InterPro" id="IPR036259">
    <property type="entry name" value="MFS_trans_sf"/>
</dbReference>
<feature type="transmembrane region" description="Helical" evidence="5">
    <location>
        <begin position="95"/>
        <end position="115"/>
    </location>
</feature>
<feature type="transmembrane region" description="Helical" evidence="5">
    <location>
        <begin position="72"/>
        <end position="89"/>
    </location>
</feature>
<dbReference type="Proteomes" id="UP000033109">
    <property type="component" value="Chromosome"/>
</dbReference>
<evidence type="ECO:0000313" key="8">
    <source>
        <dbReference type="Proteomes" id="UP000033109"/>
    </source>
</evidence>
<dbReference type="EMBL" id="CP009621">
    <property type="protein sequence ID" value="AKD04013.1"/>
    <property type="molecule type" value="Genomic_DNA"/>
</dbReference>
<feature type="transmembrane region" description="Helical" evidence="5">
    <location>
        <begin position="290"/>
        <end position="312"/>
    </location>
</feature>
<evidence type="ECO:0000256" key="1">
    <source>
        <dbReference type="ARBA" id="ARBA00004141"/>
    </source>
</evidence>
<feature type="transmembrane region" description="Helical" evidence="5">
    <location>
        <begin position="136"/>
        <end position="157"/>
    </location>
</feature>
<keyword evidence="2 5" id="KW-0812">Transmembrane</keyword>
<dbReference type="PATRIC" id="fig|400092.3.peg.3058"/>
<feature type="domain" description="Major facilitator superfamily (MFS) profile" evidence="6">
    <location>
        <begin position="7"/>
        <end position="379"/>
    </location>
</feature>
<dbReference type="AlphaFoldDB" id="A0A0E3ZF02"/>
<dbReference type="InterPro" id="IPR020846">
    <property type="entry name" value="MFS_dom"/>
</dbReference>
<dbReference type="RefSeq" id="WP_046311542.1">
    <property type="nucleotide sequence ID" value="NZ_CBCSCY010000017.1"/>
</dbReference>
<feature type="transmembrane region" description="Helical" evidence="5">
    <location>
        <begin position="201"/>
        <end position="220"/>
    </location>
</feature>
<dbReference type="CDD" id="cd17393">
    <property type="entry name" value="MFS_MosC_like"/>
    <property type="match status" value="1"/>
</dbReference>
<evidence type="ECO:0000256" key="5">
    <source>
        <dbReference type="SAM" id="Phobius"/>
    </source>
</evidence>